<protein>
    <recommendedName>
        <fullName evidence="3">PilZ domain-containing protein</fullName>
    </recommendedName>
</protein>
<organism evidence="1 2">
    <name type="scientific">Parapontixanthobacter aurantiacus</name>
    <dbReference type="NCBI Taxonomy" id="1463599"/>
    <lineage>
        <taxon>Bacteria</taxon>
        <taxon>Pseudomonadati</taxon>
        <taxon>Pseudomonadota</taxon>
        <taxon>Alphaproteobacteria</taxon>
        <taxon>Sphingomonadales</taxon>
        <taxon>Erythrobacteraceae</taxon>
        <taxon>Parapontixanthobacter</taxon>
    </lineage>
</organism>
<gene>
    <name evidence="1" type="ORF">GRI38_10710</name>
</gene>
<name>A0A844ZF43_9SPHN</name>
<dbReference type="AlphaFoldDB" id="A0A844ZF43"/>
<dbReference type="RefSeq" id="WP_160683563.1">
    <property type="nucleotide sequence ID" value="NZ_WTYW01000003.1"/>
</dbReference>
<comment type="caution">
    <text evidence="1">The sequence shown here is derived from an EMBL/GenBank/DDBJ whole genome shotgun (WGS) entry which is preliminary data.</text>
</comment>
<dbReference type="EMBL" id="WTYW01000003">
    <property type="protein sequence ID" value="MXO86495.1"/>
    <property type="molecule type" value="Genomic_DNA"/>
</dbReference>
<dbReference type="SUPFAM" id="SSF141371">
    <property type="entry name" value="PilZ domain-like"/>
    <property type="match status" value="1"/>
</dbReference>
<evidence type="ECO:0000313" key="1">
    <source>
        <dbReference type="EMBL" id="MXO86495.1"/>
    </source>
</evidence>
<accession>A0A844ZF43</accession>
<keyword evidence="2" id="KW-1185">Reference proteome</keyword>
<proteinExistence type="predicted"/>
<dbReference type="Proteomes" id="UP000433104">
    <property type="component" value="Unassembled WGS sequence"/>
</dbReference>
<evidence type="ECO:0000313" key="2">
    <source>
        <dbReference type="Proteomes" id="UP000433104"/>
    </source>
</evidence>
<evidence type="ECO:0008006" key="3">
    <source>
        <dbReference type="Google" id="ProtNLM"/>
    </source>
</evidence>
<dbReference type="OrthoDB" id="7569417at2"/>
<reference evidence="1 2" key="1">
    <citation type="submission" date="2019-12" db="EMBL/GenBank/DDBJ databases">
        <title>Genomic-based taxomic classification of the family Erythrobacteraceae.</title>
        <authorList>
            <person name="Xu L."/>
        </authorList>
    </citation>
    <scope>NUCLEOTIDE SEQUENCE [LARGE SCALE GENOMIC DNA]</scope>
    <source>
        <strain evidence="1 2">MCCC 1A09962</strain>
    </source>
</reference>
<sequence>MSTELLCKRTAMRSSLFLMATIASETLSGPVRVRNLSNDGAMIEGAELPPVGKECRLRRADLSASGSIVWNSGRSAGIRFDRPINVMQWMPAKSGGQQQVDAVVHQQRTSPAGSAAADASSGFLKKSEELSGLADMIDALADALSKDEAIVARHLERLQVLDIAAQKLRKLAAE</sequence>